<organism evidence="1 2">
    <name type="scientific">Paractinoplanes bogorensis</name>
    <dbReference type="NCBI Taxonomy" id="1610840"/>
    <lineage>
        <taxon>Bacteria</taxon>
        <taxon>Bacillati</taxon>
        <taxon>Actinomycetota</taxon>
        <taxon>Actinomycetes</taxon>
        <taxon>Micromonosporales</taxon>
        <taxon>Micromonosporaceae</taxon>
        <taxon>Paractinoplanes</taxon>
    </lineage>
</organism>
<name>A0ABS5YFN9_9ACTN</name>
<evidence type="ECO:0000313" key="2">
    <source>
        <dbReference type="Proteomes" id="UP001519654"/>
    </source>
</evidence>
<dbReference type="Proteomes" id="UP001519654">
    <property type="component" value="Unassembled WGS sequence"/>
</dbReference>
<dbReference type="Gene3D" id="3.40.1760.10">
    <property type="entry name" value="YfbM-like super family"/>
    <property type="match status" value="1"/>
</dbReference>
<accession>A0ABS5YFN9</accession>
<dbReference type="InterPro" id="IPR015068">
    <property type="entry name" value="DUF1877"/>
</dbReference>
<keyword evidence="2" id="KW-1185">Reference proteome</keyword>
<proteinExistence type="predicted"/>
<dbReference type="Pfam" id="PF08974">
    <property type="entry name" value="DUF1877"/>
    <property type="match status" value="1"/>
</dbReference>
<sequence>MSMLGDLIRLSPELRDEIRADPSTAYDRATSFDGPERLELDWEWKLFGPLFTAAGFRVNPFRSGSPGVPFSGALSLEPNEVAEAAATLEKTPFAVHVPHLRGALVERDTVRVDHDYESPVVTPTFPDDEVESYRSRLAPRYDDLTAFYRTAADHGECTVFWAA</sequence>
<dbReference type="InterPro" id="IPR035944">
    <property type="entry name" value="YfbM-like_sf"/>
</dbReference>
<comment type="caution">
    <text evidence="1">The sequence shown here is derived from an EMBL/GenBank/DDBJ whole genome shotgun (WGS) entry which is preliminary data.</text>
</comment>
<reference evidence="1 2" key="1">
    <citation type="submission" date="2021-06" db="EMBL/GenBank/DDBJ databases">
        <title>Actinoplanes lichenicola sp. nov., and Actinoplanes ovalisporus sp. nov., isolated from lichen in Thailand.</title>
        <authorList>
            <person name="Saeng-In P."/>
            <person name="Kanchanasin P."/>
            <person name="Yuki M."/>
            <person name="Kudo T."/>
            <person name="Ohkuma M."/>
            <person name="Phongsopitanun W."/>
            <person name="Tanasupawat S."/>
        </authorList>
    </citation>
    <scope>NUCLEOTIDE SEQUENCE [LARGE SCALE GENOMIC DNA]</scope>
    <source>
        <strain evidence="1 2">NBRC 110975</strain>
    </source>
</reference>
<gene>
    <name evidence="1" type="ORF">KOI35_01445</name>
</gene>
<evidence type="ECO:0000313" key="1">
    <source>
        <dbReference type="EMBL" id="MBU2662162.1"/>
    </source>
</evidence>
<protein>
    <submittedName>
        <fullName evidence="1">YfbM family protein</fullName>
    </submittedName>
</protein>
<dbReference type="EMBL" id="JAHKKG010000001">
    <property type="protein sequence ID" value="MBU2662162.1"/>
    <property type="molecule type" value="Genomic_DNA"/>
</dbReference>